<dbReference type="EMBL" id="CP000931">
    <property type="protein sequence ID" value="ABZ75532.1"/>
    <property type="molecule type" value="Genomic_DNA"/>
</dbReference>
<dbReference type="EC" id="4.2.1.1" evidence="6"/>
<dbReference type="RefSeq" id="WP_012276082.1">
    <property type="nucleotide sequence ID" value="NC_010334.1"/>
</dbReference>
<dbReference type="Pfam" id="PF00126">
    <property type="entry name" value="HTH_1"/>
    <property type="match status" value="1"/>
</dbReference>
<dbReference type="InterPro" id="IPR036390">
    <property type="entry name" value="WH_DNA-bd_sf"/>
</dbReference>
<keyword evidence="4" id="KW-0804">Transcription</keyword>
<evidence type="ECO:0000313" key="6">
    <source>
        <dbReference type="EMBL" id="ABZ75532.1"/>
    </source>
</evidence>
<accession>B0TV94</accession>
<reference evidence="6" key="1">
    <citation type="submission" date="2008-01" db="EMBL/GenBank/DDBJ databases">
        <title>Complete sequence of Shewanella halifaxensis HAW-EB4.</title>
        <authorList>
            <consortium name="US DOE Joint Genome Institute"/>
            <person name="Copeland A."/>
            <person name="Lucas S."/>
            <person name="Lapidus A."/>
            <person name="Glavina del Rio T."/>
            <person name="Dalin E."/>
            <person name="Tice H."/>
            <person name="Bruce D."/>
            <person name="Goodwin L."/>
            <person name="Pitluck S."/>
            <person name="Sims D."/>
            <person name="Brettin T."/>
            <person name="Detter J.C."/>
            <person name="Han C."/>
            <person name="Kuske C.R."/>
            <person name="Schmutz J."/>
            <person name="Larimer F."/>
            <person name="Land M."/>
            <person name="Hauser L."/>
            <person name="Kyrpides N."/>
            <person name="Kim E."/>
            <person name="Zhao J.-S."/>
            <person name="Richardson P."/>
        </authorList>
    </citation>
    <scope>NUCLEOTIDE SEQUENCE [LARGE SCALE GENOMIC DNA]</scope>
    <source>
        <strain evidence="6">HAW-EB4</strain>
    </source>
</reference>
<protein>
    <submittedName>
        <fullName evidence="6">Transcriptional regulator, LysR family</fullName>
        <ecNumber evidence="6">4.2.1.1</ecNumber>
    </submittedName>
</protein>
<keyword evidence="7" id="KW-1185">Reference proteome</keyword>
<keyword evidence="2" id="KW-0805">Transcription regulation</keyword>
<dbReference type="SUPFAM" id="SSF46785">
    <property type="entry name" value="Winged helix' DNA-binding domain"/>
    <property type="match status" value="1"/>
</dbReference>
<dbReference type="Proteomes" id="UP000001317">
    <property type="component" value="Chromosome"/>
</dbReference>
<dbReference type="OrthoDB" id="9786526at2"/>
<dbReference type="eggNOG" id="COG0583">
    <property type="taxonomic scope" value="Bacteria"/>
</dbReference>
<dbReference type="Gene3D" id="3.40.190.290">
    <property type="match status" value="1"/>
</dbReference>
<dbReference type="GO" id="GO:0004089">
    <property type="term" value="F:carbonate dehydratase activity"/>
    <property type="evidence" value="ECO:0007669"/>
    <property type="project" value="UniProtKB-EC"/>
</dbReference>
<sequence>MDQLGAMRAFIRVVQSGSFSAAAREQNTTQATISKKVAALESQLGAKLLTRSSRENSMTEVGAVYYESCVAIIGELDEAEAQVRSQQASPKGVLRVAAPIVFGCQFIAPFLSHFLECYPEIKVDLMLSDKHVDLIAEGVDVAIRAKQLEDSSLIARHLFDNPMVVVASPDYLKRFGEPKEPQELRSHNCIVYSMLKSVNIWHFEQAKESDDKISVPVSGNCRCDNGEAILQLALDGLGVVQLPIWMVDEHVKVGRLKVLLSNYIAKPLPFNAIYPQSRYVPLKARCFIDYLKQRLAESPNYR</sequence>
<dbReference type="HOGENOM" id="CLU_039613_16_2_6"/>
<evidence type="ECO:0000256" key="1">
    <source>
        <dbReference type="ARBA" id="ARBA00009437"/>
    </source>
</evidence>
<gene>
    <name evidence="6" type="ordered locus">Shal_0957</name>
</gene>
<keyword evidence="3" id="KW-0238">DNA-binding</keyword>
<dbReference type="PANTHER" id="PTHR30537:SF80">
    <property type="entry name" value="TRANSCRIPTIONAL REGULATOR"/>
    <property type="match status" value="1"/>
</dbReference>
<evidence type="ECO:0000259" key="5">
    <source>
        <dbReference type="PROSITE" id="PS50931"/>
    </source>
</evidence>
<dbReference type="STRING" id="458817.Shal_0957"/>
<dbReference type="GO" id="GO:0003677">
    <property type="term" value="F:DNA binding"/>
    <property type="evidence" value="ECO:0007669"/>
    <property type="project" value="UniProtKB-KW"/>
</dbReference>
<dbReference type="KEGG" id="shl:Shal_0957"/>
<feature type="domain" description="HTH lysR-type" evidence="5">
    <location>
        <begin position="1"/>
        <end position="59"/>
    </location>
</feature>
<keyword evidence="6" id="KW-0456">Lyase</keyword>
<dbReference type="AlphaFoldDB" id="B0TV94"/>
<dbReference type="PRINTS" id="PR00039">
    <property type="entry name" value="HTHLYSR"/>
</dbReference>
<evidence type="ECO:0000256" key="2">
    <source>
        <dbReference type="ARBA" id="ARBA00023015"/>
    </source>
</evidence>
<dbReference type="CDD" id="cd08422">
    <property type="entry name" value="PBP2_CrgA_like"/>
    <property type="match status" value="1"/>
</dbReference>
<dbReference type="FunFam" id="3.40.190.290:FF:000001">
    <property type="entry name" value="Transcriptional regulator, LysR family"/>
    <property type="match status" value="1"/>
</dbReference>
<dbReference type="GO" id="GO:0003700">
    <property type="term" value="F:DNA-binding transcription factor activity"/>
    <property type="evidence" value="ECO:0007669"/>
    <property type="project" value="InterPro"/>
</dbReference>
<dbReference type="InterPro" id="IPR005119">
    <property type="entry name" value="LysR_subst-bd"/>
</dbReference>
<dbReference type="PROSITE" id="PS50931">
    <property type="entry name" value="HTH_LYSR"/>
    <property type="match status" value="1"/>
</dbReference>
<dbReference type="FunFam" id="1.10.10.10:FF:000001">
    <property type="entry name" value="LysR family transcriptional regulator"/>
    <property type="match status" value="1"/>
</dbReference>
<organism evidence="6 7">
    <name type="scientific">Shewanella halifaxensis (strain HAW-EB4)</name>
    <dbReference type="NCBI Taxonomy" id="458817"/>
    <lineage>
        <taxon>Bacteria</taxon>
        <taxon>Pseudomonadati</taxon>
        <taxon>Pseudomonadota</taxon>
        <taxon>Gammaproteobacteria</taxon>
        <taxon>Alteromonadales</taxon>
        <taxon>Shewanellaceae</taxon>
        <taxon>Shewanella</taxon>
    </lineage>
</organism>
<evidence type="ECO:0000256" key="4">
    <source>
        <dbReference type="ARBA" id="ARBA00023163"/>
    </source>
</evidence>
<dbReference type="InterPro" id="IPR058163">
    <property type="entry name" value="LysR-type_TF_proteobact-type"/>
</dbReference>
<dbReference type="Pfam" id="PF03466">
    <property type="entry name" value="LysR_substrate"/>
    <property type="match status" value="1"/>
</dbReference>
<comment type="similarity">
    <text evidence="1">Belongs to the LysR transcriptional regulatory family.</text>
</comment>
<dbReference type="SUPFAM" id="SSF53850">
    <property type="entry name" value="Periplasmic binding protein-like II"/>
    <property type="match status" value="1"/>
</dbReference>
<evidence type="ECO:0000256" key="3">
    <source>
        <dbReference type="ARBA" id="ARBA00023125"/>
    </source>
</evidence>
<proteinExistence type="inferred from homology"/>
<dbReference type="InterPro" id="IPR000847">
    <property type="entry name" value="LysR_HTH_N"/>
</dbReference>
<evidence type="ECO:0000313" key="7">
    <source>
        <dbReference type="Proteomes" id="UP000001317"/>
    </source>
</evidence>
<dbReference type="Gene3D" id="1.10.10.10">
    <property type="entry name" value="Winged helix-like DNA-binding domain superfamily/Winged helix DNA-binding domain"/>
    <property type="match status" value="1"/>
</dbReference>
<dbReference type="InterPro" id="IPR036388">
    <property type="entry name" value="WH-like_DNA-bd_sf"/>
</dbReference>
<dbReference type="PANTHER" id="PTHR30537">
    <property type="entry name" value="HTH-TYPE TRANSCRIPTIONAL REGULATOR"/>
    <property type="match status" value="1"/>
</dbReference>
<name>B0TV94_SHEHH</name>